<gene>
    <name evidence="4" type="ORF">PCOR1329_LOCUS16617</name>
</gene>
<dbReference type="InterPro" id="IPR002035">
    <property type="entry name" value="VWF_A"/>
</dbReference>
<feature type="compositionally biased region" description="Low complexity" evidence="1">
    <location>
        <begin position="817"/>
        <end position="841"/>
    </location>
</feature>
<dbReference type="InterPro" id="IPR036465">
    <property type="entry name" value="vWFA_dom_sf"/>
</dbReference>
<dbReference type="PANTHER" id="PTHR42759">
    <property type="entry name" value="MOXR FAMILY PROTEIN"/>
    <property type="match status" value="1"/>
</dbReference>
<dbReference type="Gene3D" id="3.40.50.300">
    <property type="entry name" value="P-loop containing nucleotide triphosphate hydrolases"/>
    <property type="match status" value="1"/>
</dbReference>
<evidence type="ECO:0000313" key="5">
    <source>
        <dbReference type="Proteomes" id="UP001189429"/>
    </source>
</evidence>
<dbReference type="InterPro" id="IPR011704">
    <property type="entry name" value="ATPase_dyneun-rel_AAA"/>
</dbReference>
<dbReference type="PANTHER" id="PTHR42759:SF1">
    <property type="entry name" value="MAGNESIUM-CHELATASE SUBUNIT CHLD"/>
    <property type="match status" value="1"/>
</dbReference>
<feature type="compositionally biased region" description="Basic residues" evidence="1">
    <location>
        <begin position="783"/>
        <end position="792"/>
    </location>
</feature>
<feature type="compositionally biased region" description="Low complexity" evidence="1">
    <location>
        <begin position="431"/>
        <end position="457"/>
    </location>
</feature>
<evidence type="ECO:0008006" key="6">
    <source>
        <dbReference type="Google" id="ProtNLM"/>
    </source>
</evidence>
<dbReference type="Pfam" id="PF07728">
    <property type="entry name" value="AAA_5"/>
    <property type="match status" value="1"/>
</dbReference>
<feature type="region of interest" description="Disordered" evidence="1">
    <location>
        <begin position="771"/>
        <end position="856"/>
    </location>
</feature>
<dbReference type="Gene3D" id="3.40.50.410">
    <property type="entry name" value="von Willebrand factor, type A domain"/>
    <property type="match status" value="1"/>
</dbReference>
<dbReference type="EMBL" id="CAUYUJ010005112">
    <property type="protein sequence ID" value="CAK0812296.1"/>
    <property type="molecule type" value="Genomic_DNA"/>
</dbReference>
<feature type="region of interest" description="Disordered" evidence="1">
    <location>
        <begin position="33"/>
        <end position="53"/>
    </location>
</feature>
<evidence type="ECO:0000259" key="3">
    <source>
        <dbReference type="SMART" id="SM00382"/>
    </source>
</evidence>
<protein>
    <recommendedName>
        <fullName evidence="6">AAA+ ATPase domain-containing protein</fullName>
    </recommendedName>
</protein>
<reference evidence="4" key="1">
    <citation type="submission" date="2023-10" db="EMBL/GenBank/DDBJ databases">
        <authorList>
            <person name="Chen Y."/>
            <person name="Shah S."/>
            <person name="Dougan E. K."/>
            <person name="Thang M."/>
            <person name="Chan C."/>
        </authorList>
    </citation>
    <scope>NUCLEOTIDE SEQUENCE [LARGE SCALE GENOMIC DNA]</scope>
</reference>
<feature type="non-terminal residue" evidence="4">
    <location>
        <position position="1"/>
    </location>
</feature>
<dbReference type="SUPFAM" id="SSF53300">
    <property type="entry name" value="vWA-like"/>
    <property type="match status" value="1"/>
</dbReference>
<name>A0ABN9R369_9DINO</name>
<dbReference type="CDD" id="cd00009">
    <property type="entry name" value="AAA"/>
    <property type="match status" value="1"/>
</dbReference>
<dbReference type="Proteomes" id="UP001189429">
    <property type="component" value="Unassembled WGS sequence"/>
</dbReference>
<dbReference type="SMART" id="SM00327">
    <property type="entry name" value="VWA"/>
    <property type="match status" value="1"/>
</dbReference>
<evidence type="ECO:0000259" key="2">
    <source>
        <dbReference type="SMART" id="SM00327"/>
    </source>
</evidence>
<evidence type="ECO:0000256" key="1">
    <source>
        <dbReference type="SAM" id="MobiDB-lite"/>
    </source>
</evidence>
<comment type="caution">
    <text evidence="4">The sequence shown here is derived from an EMBL/GenBank/DDBJ whole genome shotgun (WGS) entry which is preliminary data.</text>
</comment>
<evidence type="ECO:0000313" key="4">
    <source>
        <dbReference type="EMBL" id="CAK0812296.1"/>
    </source>
</evidence>
<dbReference type="InterPro" id="IPR050764">
    <property type="entry name" value="CbbQ/NirQ/NorQ/GpvN"/>
</dbReference>
<proteinExistence type="predicted"/>
<accession>A0ABN9R369</accession>
<dbReference type="SUPFAM" id="SSF52540">
    <property type="entry name" value="P-loop containing nucleoside triphosphate hydrolases"/>
    <property type="match status" value="1"/>
</dbReference>
<feature type="compositionally biased region" description="Low complexity" evidence="1">
    <location>
        <begin position="773"/>
        <end position="782"/>
    </location>
</feature>
<dbReference type="InterPro" id="IPR003593">
    <property type="entry name" value="AAA+_ATPase"/>
</dbReference>
<keyword evidence="5" id="KW-1185">Reference proteome</keyword>
<dbReference type="SMART" id="SM00382">
    <property type="entry name" value="AAA"/>
    <property type="match status" value="1"/>
</dbReference>
<feature type="domain" description="VWFA" evidence="2">
    <location>
        <begin position="598"/>
        <end position="775"/>
    </location>
</feature>
<feature type="compositionally biased region" description="Basic and acidic residues" evidence="1">
    <location>
        <begin position="393"/>
        <end position="430"/>
    </location>
</feature>
<dbReference type="InterPro" id="IPR027417">
    <property type="entry name" value="P-loop_NTPase"/>
</dbReference>
<sequence length="856" mass="90832">RRGAARAMSRREPLRLAWRASCGRLRLRARSLPSSAGARAAEAPGEAGGPEAAAAAASRFAQRLRRSLDERVAGHGEAKEALVLAVLAREHVLLEGPPGVAKTLLAEELARAAGAAPLTVQLHRDTRAEELTSSGGVLRREPLSGGGEAIRHEAQAGGVLGADVCVLDDVTRAPGEALSALLRALGSGRAVGQAAGPRLPLHTAVATASWLDDSEASPPGAAHHTEAPDPSLLDRFALQVRLRGVALRRRWREAGRVSGRAARRRSAAAARPHAAAQLAGAAGAAERVRVPPQVQGLLLLAVQQLRSLCLRAVPGQAPAAPALLSDRTFLIKALRLMRAGAAAAGRAACEAEDLLVLRFLTAFRVPPEVHGRIEDILQGLVAAASEEAAEESPDFRAKQDADAEQAGEEREAGLEDAPSMRDGRPEEPRQEAAPPLEGAEQHDGAQAQQQQQAAEGALEGEPEASADKDDDSSSKGLSGQGPRAAGGTKASGDDVLNAAGLEAPDEDAVEANMKALDVDELSVRNIDLLLAKVAGVIDRGRSQLAEHPGGSPRRWRSWDPRDAGELSDLDAAELHRWAGNPSPAAWPRARQRMRRDRGGLVAVCRDVSMSMAGVHATWCARVTLGLLEEARHRHMKFGYVEFNHRSRRYYGDGGAFFSYDYGPLSDLAMNLRCSGWTNYERPLADVLFEFERDPLSRASSRDAPQRHVLLITDGVPTHGDAEAEEQRAAAVRLGVVVHSVYLGWPTSFPAALQRISSDTGGVQFAAFYHRGQSAGRSPSAGPRPRRRGRGPGRARPSAWGSTAGPSAWWRGEAQRASSCSSSPSSSSSSSSFISSSFSSSSKLPLRFDQLRSTSGQ</sequence>
<organism evidence="4 5">
    <name type="scientific">Prorocentrum cordatum</name>
    <dbReference type="NCBI Taxonomy" id="2364126"/>
    <lineage>
        <taxon>Eukaryota</taxon>
        <taxon>Sar</taxon>
        <taxon>Alveolata</taxon>
        <taxon>Dinophyceae</taxon>
        <taxon>Prorocentrales</taxon>
        <taxon>Prorocentraceae</taxon>
        <taxon>Prorocentrum</taxon>
    </lineage>
</organism>
<feature type="domain" description="AAA+ ATPase" evidence="3">
    <location>
        <begin position="88"/>
        <end position="231"/>
    </location>
</feature>
<feature type="region of interest" description="Disordered" evidence="1">
    <location>
        <begin position="384"/>
        <end position="495"/>
    </location>
</feature>